<dbReference type="SUPFAM" id="SSF52833">
    <property type="entry name" value="Thioredoxin-like"/>
    <property type="match status" value="1"/>
</dbReference>
<organism evidence="8 9">
    <name type="scientific">Candidatus Liptonbacteria bacterium GWB1_49_6</name>
    <dbReference type="NCBI Taxonomy" id="1798644"/>
    <lineage>
        <taxon>Bacteria</taxon>
        <taxon>Candidatus Liptoniibacteriota</taxon>
    </lineage>
</organism>
<dbReference type="PANTHER" id="PTHR13887:SF14">
    <property type="entry name" value="DISULFIDE BOND FORMATION PROTEIN D"/>
    <property type="match status" value="1"/>
</dbReference>
<dbReference type="InterPro" id="IPR013766">
    <property type="entry name" value="Thioredoxin_domain"/>
</dbReference>
<keyword evidence="2" id="KW-0732">Signal</keyword>
<dbReference type="AlphaFoldDB" id="A0A1G2C5P4"/>
<evidence type="ECO:0000313" key="8">
    <source>
        <dbReference type="EMBL" id="OGY96708.1"/>
    </source>
</evidence>
<evidence type="ECO:0000259" key="7">
    <source>
        <dbReference type="PROSITE" id="PS51352"/>
    </source>
</evidence>
<evidence type="ECO:0000256" key="5">
    <source>
        <dbReference type="ARBA" id="ARBA00023284"/>
    </source>
</evidence>
<evidence type="ECO:0000256" key="6">
    <source>
        <dbReference type="SAM" id="Phobius"/>
    </source>
</evidence>
<dbReference type="InterPro" id="IPR012336">
    <property type="entry name" value="Thioredoxin-like_fold"/>
</dbReference>
<reference evidence="8 9" key="1">
    <citation type="journal article" date="2016" name="Nat. Commun.">
        <title>Thousands of microbial genomes shed light on interconnected biogeochemical processes in an aquifer system.</title>
        <authorList>
            <person name="Anantharaman K."/>
            <person name="Brown C.T."/>
            <person name="Hug L.A."/>
            <person name="Sharon I."/>
            <person name="Castelle C.J."/>
            <person name="Probst A.J."/>
            <person name="Thomas B.C."/>
            <person name="Singh A."/>
            <person name="Wilkins M.J."/>
            <person name="Karaoz U."/>
            <person name="Brodie E.L."/>
            <person name="Williams K.H."/>
            <person name="Hubbard S.S."/>
            <person name="Banfield J.F."/>
        </authorList>
    </citation>
    <scope>NUCLEOTIDE SEQUENCE [LARGE SCALE GENOMIC DNA]</scope>
</reference>
<feature type="transmembrane region" description="Helical" evidence="6">
    <location>
        <begin position="12"/>
        <end position="32"/>
    </location>
</feature>
<evidence type="ECO:0000313" key="9">
    <source>
        <dbReference type="Proteomes" id="UP000176648"/>
    </source>
</evidence>
<keyword evidence="6" id="KW-0812">Transmembrane</keyword>
<evidence type="ECO:0000256" key="2">
    <source>
        <dbReference type="ARBA" id="ARBA00022729"/>
    </source>
</evidence>
<proteinExistence type="inferred from homology"/>
<keyword evidence="6" id="KW-1133">Transmembrane helix</keyword>
<protein>
    <recommendedName>
        <fullName evidence="7">Thioredoxin domain-containing protein</fullName>
    </recommendedName>
</protein>
<keyword evidence="4" id="KW-1015">Disulfide bond</keyword>
<evidence type="ECO:0000256" key="4">
    <source>
        <dbReference type="ARBA" id="ARBA00023157"/>
    </source>
</evidence>
<sequence>MENENQQAPRRDYLLSASILIAAVLVSGSLLYSAGDRKNEASDLGLIKEQVPSGSQKASALAISDRDVILGDPNAPVTLIEYGDYQCPYCEKLFSGAEPLIREQYVKSGKVKMVYRNFVVVDNFVPGSHESADAALAAECAKDQKQFWTYHDALYRAEGEDQKKNPGSFENNGNLNRDLFVKIARDLKLDPAAFTACFDGKKYEGVVSQDGETARALGVDSTPTSYVNGTQVRGAVPFSDFSAVIDGFLAQNK</sequence>
<feature type="domain" description="Thioredoxin" evidence="7">
    <location>
        <begin position="45"/>
        <end position="250"/>
    </location>
</feature>
<dbReference type="GO" id="GO:0016491">
    <property type="term" value="F:oxidoreductase activity"/>
    <property type="evidence" value="ECO:0007669"/>
    <property type="project" value="UniProtKB-KW"/>
</dbReference>
<keyword evidence="6" id="KW-0472">Membrane</keyword>
<evidence type="ECO:0000256" key="1">
    <source>
        <dbReference type="ARBA" id="ARBA00005791"/>
    </source>
</evidence>
<dbReference type="PROSITE" id="PS51352">
    <property type="entry name" value="THIOREDOXIN_2"/>
    <property type="match status" value="1"/>
</dbReference>
<name>A0A1G2C5P4_9BACT</name>
<dbReference type="Proteomes" id="UP000176648">
    <property type="component" value="Unassembled WGS sequence"/>
</dbReference>
<comment type="similarity">
    <text evidence="1">Belongs to the thioredoxin family. DsbA subfamily.</text>
</comment>
<dbReference type="Pfam" id="PF13462">
    <property type="entry name" value="Thioredoxin_4"/>
    <property type="match status" value="1"/>
</dbReference>
<dbReference type="InterPro" id="IPR036249">
    <property type="entry name" value="Thioredoxin-like_sf"/>
</dbReference>
<dbReference type="PANTHER" id="PTHR13887">
    <property type="entry name" value="GLUTATHIONE S-TRANSFERASE KAPPA"/>
    <property type="match status" value="1"/>
</dbReference>
<gene>
    <name evidence="8" type="ORF">A2122_01025</name>
</gene>
<dbReference type="EMBL" id="MHKU01000025">
    <property type="protein sequence ID" value="OGY96708.1"/>
    <property type="molecule type" value="Genomic_DNA"/>
</dbReference>
<comment type="caution">
    <text evidence="8">The sequence shown here is derived from an EMBL/GenBank/DDBJ whole genome shotgun (WGS) entry which is preliminary data.</text>
</comment>
<dbReference type="STRING" id="1798644.A2122_01025"/>
<evidence type="ECO:0000256" key="3">
    <source>
        <dbReference type="ARBA" id="ARBA00023002"/>
    </source>
</evidence>
<dbReference type="Gene3D" id="3.40.30.10">
    <property type="entry name" value="Glutaredoxin"/>
    <property type="match status" value="1"/>
</dbReference>
<keyword evidence="5" id="KW-0676">Redox-active center</keyword>
<accession>A0A1G2C5P4</accession>
<keyword evidence="3" id="KW-0560">Oxidoreductase</keyword>